<organism evidence="1 2">
    <name type="scientific">Pseudolactococcus chungangensis CAU 28 = DSM 22330</name>
    <dbReference type="NCBI Taxonomy" id="1122154"/>
    <lineage>
        <taxon>Bacteria</taxon>
        <taxon>Bacillati</taxon>
        <taxon>Bacillota</taxon>
        <taxon>Bacilli</taxon>
        <taxon>Lactobacillales</taxon>
        <taxon>Streptococcaceae</taxon>
        <taxon>Pseudolactococcus</taxon>
    </lineage>
</organism>
<dbReference type="Proteomes" id="UP000218979">
    <property type="component" value="Unassembled WGS sequence"/>
</dbReference>
<comment type="caution">
    <text evidence="1">The sequence shown here is derived from an EMBL/GenBank/DDBJ whole genome shotgun (WGS) entry which is preliminary data.</text>
</comment>
<name>A0ABX4I9N4_9LACT</name>
<accession>A0ABX4I9N4</accession>
<evidence type="ECO:0000313" key="1">
    <source>
        <dbReference type="EMBL" id="PCS04786.1"/>
    </source>
</evidence>
<gene>
    <name evidence="1" type="ORF">RR45_GL000105</name>
</gene>
<dbReference type="EMBL" id="JXJT01000001">
    <property type="protein sequence ID" value="PCS04786.1"/>
    <property type="molecule type" value="Genomic_DNA"/>
</dbReference>
<evidence type="ECO:0000313" key="2">
    <source>
        <dbReference type="Proteomes" id="UP000218979"/>
    </source>
</evidence>
<protein>
    <submittedName>
        <fullName evidence="1">Uncharacterized protein</fullName>
    </submittedName>
</protein>
<sequence length="47" mass="5686">MRLCFIVSDIEVVVLATYGRAMGNVTWRFWYWHLAHYVPAMYSRLDF</sequence>
<proteinExistence type="predicted"/>
<reference evidence="1 2" key="1">
    <citation type="submission" date="2014-12" db="EMBL/GenBank/DDBJ databases">
        <title>Draft genome sequences of 10 type strains of Lactococcus.</title>
        <authorList>
            <person name="Sun Z."/>
            <person name="Zhong Z."/>
            <person name="Liu W."/>
            <person name="Zhang W."/>
            <person name="Zhang H."/>
        </authorList>
    </citation>
    <scope>NUCLEOTIDE SEQUENCE [LARGE SCALE GENOMIC DNA]</scope>
    <source>
        <strain evidence="1 2">DSM 22330</strain>
    </source>
</reference>
<keyword evidence="2" id="KW-1185">Reference proteome</keyword>